<dbReference type="EMBL" id="BMAO01002958">
    <property type="protein sequence ID" value="GFQ84645.1"/>
    <property type="molecule type" value="Genomic_DNA"/>
</dbReference>
<proteinExistence type="predicted"/>
<sequence length="121" mass="13259">MFVPGLCSERGPVPKIPLRAVLAACHPTLTRDLVACAAARGSAHTPEESAVNNSDGKRRKAMRLLSNRAVSFASSSPAAPRRMGLRRCERERGKKKNCGGKRDVFHIADQEKELVKMIDHI</sequence>
<dbReference type="Proteomes" id="UP000887116">
    <property type="component" value="Unassembled WGS sequence"/>
</dbReference>
<keyword evidence="3" id="KW-1185">Reference proteome</keyword>
<comment type="caution">
    <text evidence="2">The sequence shown here is derived from an EMBL/GenBank/DDBJ whole genome shotgun (WGS) entry which is preliminary data.</text>
</comment>
<gene>
    <name evidence="2" type="ORF">TNCT_735551</name>
</gene>
<evidence type="ECO:0000256" key="1">
    <source>
        <dbReference type="SAM" id="MobiDB-lite"/>
    </source>
</evidence>
<feature type="compositionally biased region" description="Low complexity" evidence="1">
    <location>
        <begin position="71"/>
        <end position="82"/>
    </location>
</feature>
<dbReference type="AlphaFoldDB" id="A0A8X6IX72"/>
<accession>A0A8X6IX72</accession>
<dbReference type="OrthoDB" id="10482800at2759"/>
<name>A0A8X6IX72_TRICU</name>
<organism evidence="2 3">
    <name type="scientific">Trichonephila clavata</name>
    <name type="common">Joro spider</name>
    <name type="synonym">Nephila clavata</name>
    <dbReference type="NCBI Taxonomy" id="2740835"/>
    <lineage>
        <taxon>Eukaryota</taxon>
        <taxon>Metazoa</taxon>
        <taxon>Ecdysozoa</taxon>
        <taxon>Arthropoda</taxon>
        <taxon>Chelicerata</taxon>
        <taxon>Arachnida</taxon>
        <taxon>Araneae</taxon>
        <taxon>Araneomorphae</taxon>
        <taxon>Entelegynae</taxon>
        <taxon>Araneoidea</taxon>
        <taxon>Nephilidae</taxon>
        <taxon>Trichonephila</taxon>
    </lineage>
</organism>
<reference evidence="2" key="1">
    <citation type="submission" date="2020-07" db="EMBL/GenBank/DDBJ databases">
        <title>Multicomponent nature underlies the extraordinary mechanical properties of spider dragline silk.</title>
        <authorList>
            <person name="Kono N."/>
            <person name="Nakamura H."/>
            <person name="Mori M."/>
            <person name="Yoshida Y."/>
            <person name="Ohtoshi R."/>
            <person name="Malay A.D."/>
            <person name="Moran D.A.P."/>
            <person name="Tomita M."/>
            <person name="Numata K."/>
            <person name="Arakawa K."/>
        </authorList>
    </citation>
    <scope>NUCLEOTIDE SEQUENCE</scope>
</reference>
<evidence type="ECO:0000313" key="3">
    <source>
        <dbReference type="Proteomes" id="UP000887116"/>
    </source>
</evidence>
<feature type="region of interest" description="Disordered" evidence="1">
    <location>
        <begin position="71"/>
        <end position="100"/>
    </location>
</feature>
<evidence type="ECO:0000313" key="2">
    <source>
        <dbReference type="EMBL" id="GFQ84645.1"/>
    </source>
</evidence>
<protein>
    <submittedName>
        <fullName evidence="2">Uncharacterized protein</fullName>
    </submittedName>
</protein>